<dbReference type="InterPro" id="IPR011047">
    <property type="entry name" value="Quinoprotein_ADH-like_sf"/>
</dbReference>
<dbReference type="SUPFAM" id="SSF50998">
    <property type="entry name" value="Quinoprotein alcohol dehydrogenase-like"/>
    <property type="match status" value="1"/>
</dbReference>
<feature type="signal peptide" evidence="1">
    <location>
        <begin position="1"/>
        <end position="20"/>
    </location>
</feature>
<proteinExistence type="predicted"/>
<feature type="chain" id="PRO_5041371367" evidence="1">
    <location>
        <begin position="21"/>
        <end position="663"/>
    </location>
</feature>
<accession>A0AA49GRN3</accession>
<sequence length="663" mass="76271">MRTTSFFLIISMIRVMPLFAQQAPDWQVSFENVIEWYRQSPTGVLVVHTDKMLHGVDPYDKQEVWAISDIGSVEFENYREYEDTPYAMISGLKSSKEYTLKEKLLYSSDRTLLIDTYQGTIIYDSDEHPIKSVQAEIVLKDIEAIFILGRQGKESMMSLVSSNTGEVLWNTVTPEGMTNFSFNSVRVDPEGHLLIATGKNLTRISQKDGAVLWTQPYPLVKYIFFNQDDPTRFYGQVDFSNITNAFDLSTGEPQWFNAELKIFKKKEESVIQATNHEQMTTNLKNQMRVLQGDNYIVPDERAFMAASYRSFNFYDYQDASPRWEDPVIFNMKLHQVLPQEEGFVVKLSANSHWYLNRCDEQGNILWDKPDALNGERLYLYVLTDEGLVYMTEQEIGLLDRETGQQLLPKPFKLDEQFLPYFDWERQKALVYQKDDIYEIDFKQKEKRVLLEKIKFKGDKKAFAQTLEWAENGYFLANDQNLLKVTPNGQVEYQHYHRAPGLPMWMKRTGAGVLRVAVVAAVQYAYFAGTVGTMNSYFSGNIDGGAASLMLNELDIYNENSLLLMAGNEAYKATWLIGKRKSAAFQGQGYQLVSKKLDDGRFGLLKVDKETGNETAKIILDDKDPSYFVDDYLGVLFYQPDRRSLFAYQLESESSDVSTQSGNK</sequence>
<evidence type="ECO:0000256" key="1">
    <source>
        <dbReference type="SAM" id="SignalP"/>
    </source>
</evidence>
<protein>
    <submittedName>
        <fullName evidence="2">PQQ-binding-like beta-propeller repeat protein</fullName>
    </submittedName>
</protein>
<dbReference type="AlphaFoldDB" id="A0AA49GRN3"/>
<name>A0AA49GRN3_9BACT</name>
<keyword evidence="1" id="KW-0732">Signal</keyword>
<dbReference type="Gene3D" id="2.130.10.10">
    <property type="entry name" value="YVTN repeat-like/Quinoprotein amine dehydrogenase"/>
    <property type="match status" value="1"/>
</dbReference>
<dbReference type="EMBL" id="CP120682">
    <property type="protein sequence ID" value="WKN39682.1"/>
    <property type="molecule type" value="Genomic_DNA"/>
</dbReference>
<reference evidence="2" key="2">
    <citation type="journal article" date="2024" name="Antonie Van Leeuwenhoek">
        <title>Roseihalotalea indica gen. nov., sp. nov., a halophilic Bacteroidetes from mesopelagic Southwest Indian Ocean with higher carbohydrate metabolic potential.</title>
        <authorList>
            <person name="Chen B."/>
            <person name="Zhang M."/>
            <person name="Lin D."/>
            <person name="Ye J."/>
            <person name="Tang K."/>
        </authorList>
    </citation>
    <scope>NUCLEOTIDE SEQUENCE</scope>
    <source>
        <strain evidence="2">TK19036</strain>
    </source>
</reference>
<organism evidence="2">
    <name type="scientific">Roseihalotalea indica</name>
    <dbReference type="NCBI Taxonomy" id="2867963"/>
    <lineage>
        <taxon>Bacteria</taxon>
        <taxon>Pseudomonadati</taxon>
        <taxon>Bacteroidota</taxon>
        <taxon>Cytophagia</taxon>
        <taxon>Cytophagales</taxon>
        <taxon>Catalimonadaceae</taxon>
        <taxon>Roseihalotalea</taxon>
    </lineage>
</organism>
<dbReference type="InterPro" id="IPR015943">
    <property type="entry name" value="WD40/YVTN_repeat-like_dom_sf"/>
</dbReference>
<evidence type="ECO:0000313" key="2">
    <source>
        <dbReference type="EMBL" id="WKN39682.1"/>
    </source>
</evidence>
<gene>
    <name evidence="2" type="ORF">K4G66_13370</name>
</gene>
<reference evidence="2" key="1">
    <citation type="journal article" date="2023" name="Comput. Struct. Biotechnol. J.">
        <title>Discovery of a novel marine Bacteroidetes with a rich repertoire of carbohydrate-active enzymes.</title>
        <authorList>
            <person name="Chen B."/>
            <person name="Liu G."/>
            <person name="Chen Q."/>
            <person name="Wang H."/>
            <person name="Liu L."/>
            <person name="Tang K."/>
        </authorList>
    </citation>
    <scope>NUCLEOTIDE SEQUENCE</scope>
    <source>
        <strain evidence="2">TK19036</strain>
    </source>
</reference>